<protein>
    <submittedName>
        <fullName evidence="1">Uncharacterized protein</fullName>
    </submittedName>
</protein>
<evidence type="ECO:0000313" key="2">
    <source>
        <dbReference type="Proteomes" id="UP000807825"/>
    </source>
</evidence>
<dbReference type="EMBL" id="JACRDE010000385">
    <property type="protein sequence ID" value="MBI5250736.1"/>
    <property type="molecule type" value="Genomic_DNA"/>
</dbReference>
<accession>A0A9D6V693</accession>
<dbReference type="AlphaFoldDB" id="A0A9D6V693"/>
<reference evidence="1" key="1">
    <citation type="submission" date="2020-07" db="EMBL/GenBank/DDBJ databases">
        <title>Huge and variable diversity of episymbiotic CPR bacteria and DPANN archaea in groundwater ecosystems.</title>
        <authorList>
            <person name="He C.Y."/>
            <person name="Keren R."/>
            <person name="Whittaker M."/>
            <person name="Farag I.F."/>
            <person name="Doudna J."/>
            <person name="Cate J.H.D."/>
            <person name="Banfield J.F."/>
        </authorList>
    </citation>
    <scope>NUCLEOTIDE SEQUENCE</scope>
    <source>
        <strain evidence="1">NC_groundwater_1664_Pr3_B-0.1um_52_9</strain>
    </source>
</reference>
<comment type="caution">
    <text evidence="1">The sequence shown here is derived from an EMBL/GenBank/DDBJ whole genome shotgun (WGS) entry which is preliminary data.</text>
</comment>
<gene>
    <name evidence="1" type="ORF">HY912_14695</name>
</gene>
<evidence type="ECO:0000313" key="1">
    <source>
        <dbReference type="EMBL" id="MBI5250736.1"/>
    </source>
</evidence>
<organism evidence="1 2">
    <name type="scientific">Desulfomonile tiedjei</name>
    <dbReference type="NCBI Taxonomy" id="2358"/>
    <lineage>
        <taxon>Bacteria</taxon>
        <taxon>Pseudomonadati</taxon>
        <taxon>Thermodesulfobacteriota</taxon>
        <taxon>Desulfomonilia</taxon>
        <taxon>Desulfomonilales</taxon>
        <taxon>Desulfomonilaceae</taxon>
        <taxon>Desulfomonile</taxon>
    </lineage>
</organism>
<proteinExistence type="predicted"/>
<dbReference type="Proteomes" id="UP000807825">
    <property type="component" value="Unassembled WGS sequence"/>
</dbReference>
<name>A0A9D6V693_9BACT</name>
<sequence>MATKAKPAATAEEPASVTVDRHISLDMERGSVAVSRNGLTLSVSGKNVQLRKQSPLNLSFDSGEVEYDDGEIQVKAEGDAIKLQLD</sequence>